<sequence length="315" mass="36076">MKKSLSILLTLGMLFLSAPGCSGEKNPPENMERVTDEEMIAALNGYKAGMYGWQRYYTGMLTELTSASSVKLFRVEEGITDRYFCAYMQTEAFESVELPETFDRIFYYAGEEYIDGKHIGLYEKENGDADETLVWYQTKTPEDAPQSITFEGESYTLDLVMAEKIFTYLYDCQPGLAMDTQLSAFIRYPCRAEGETLAPLQFPSPINGFGSDGYRNDQRFRELTGEIVSVTTPEFPEKYAPVSDLLIDFCYYFAEEIDGQRYFYFPPFSEEDKEEFINFACEPDDPLRERCADAFLYYEGNSYLNLNVVFPPAGT</sequence>
<feature type="chain" id="PRO_5039137459" evidence="1">
    <location>
        <begin position="23"/>
        <end position="315"/>
    </location>
</feature>
<reference evidence="2" key="1">
    <citation type="submission" date="2020-10" db="EMBL/GenBank/DDBJ databases">
        <authorList>
            <person name="Gilroy R."/>
        </authorList>
    </citation>
    <scope>NUCLEOTIDE SEQUENCE</scope>
    <source>
        <strain evidence="2">11687</strain>
    </source>
</reference>
<comment type="caution">
    <text evidence="2">The sequence shown here is derived from an EMBL/GenBank/DDBJ whole genome shotgun (WGS) entry which is preliminary data.</text>
</comment>
<reference evidence="2" key="2">
    <citation type="journal article" date="2021" name="PeerJ">
        <title>Extensive microbial diversity within the chicken gut microbiome revealed by metagenomics and culture.</title>
        <authorList>
            <person name="Gilroy R."/>
            <person name="Ravi A."/>
            <person name="Getino M."/>
            <person name="Pursley I."/>
            <person name="Horton D.L."/>
            <person name="Alikhan N.F."/>
            <person name="Baker D."/>
            <person name="Gharbi K."/>
            <person name="Hall N."/>
            <person name="Watson M."/>
            <person name="Adriaenssens E.M."/>
            <person name="Foster-Nyarko E."/>
            <person name="Jarju S."/>
            <person name="Secka A."/>
            <person name="Antonio M."/>
            <person name="Oren A."/>
            <person name="Chaudhuri R.R."/>
            <person name="La Ragione R."/>
            <person name="Hildebrand F."/>
            <person name="Pallen M.J."/>
        </authorList>
    </citation>
    <scope>NUCLEOTIDE SEQUENCE</scope>
    <source>
        <strain evidence="2">11687</strain>
    </source>
</reference>
<protein>
    <submittedName>
        <fullName evidence="2">Uncharacterized protein</fullName>
    </submittedName>
</protein>
<feature type="signal peptide" evidence="1">
    <location>
        <begin position="1"/>
        <end position="22"/>
    </location>
</feature>
<name>A0A9D1SGH8_9FIRM</name>
<dbReference type="EMBL" id="DVMZ01000043">
    <property type="protein sequence ID" value="HIU58748.1"/>
    <property type="molecule type" value="Genomic_DNA"/>
</dbReference>
<dbReference type="Proteomes" id="UP000824081">
    <property type="component" value="Unassembled WGS sequence"/>
</dbReference>
<organism evidence="2 3">
    <name type="scientific">Candidatus Scatosoma pullistercoris</name>
    <dbReference type="NCBI Taxonomy" id="2840934"/>
    <lineage>
        <taxon>Bacteria</taxon>
        <taxon>Bacillati</taxon>
        <taxon>Bacillota</taxon>
        <taxon>Clostridia</taxon>
        <taxon>Candidatus Scatosoma</taxon>
    </lineage>
</organism>
<gene>
    <name evidence="2" type="ORF">IAC57_01475</name>
</gene>
<evidence type="ECO:0000313" key="3">
    <source>
        <dbReference type="Proteomes" id="UP000824081"/>
    </source>
</evidence>
<accession>A0A9D1SGH8</accession>
<proteinExistence type="predicted"/>
<evidence type="ECO:0000256" key="1">
    <source>
        <dbReference type="SAM" id="SignalP"/>
    </source>
</evidence>
<evidence type="ECO:0000313" key="2">
    <source>
        <dbReference type="EMBL" id="HIU58748.1"/>
    </source>
</evidence>
<keyword evidence="1" id="KW-0732">Signal</keyword>
<dbReference type="AlphaFoldDB" id="A0A9D1SGH8"/>